<dbReference type="STRING" id="1122146.IV53_GL000469"/>
<keyword evidence="2" id="KW-1185">Reference proteome</keyword>
<dbReference type="InterPro" id="IPR018490">
    <property type="entry name" value="cNMP-bd_dom_sf"/>
</dbReference>
<sequence length="225" mass="26012">MQGEIKIQGLTIKENELIAAGGTRCYYEKSEEIYLSESKALYYIEDGILGVKVLQKDYDYMYSFLDKTKFWPLDRLQGFSMPDNLCFKALTSTSIIKIPYLTYQILLLEHGTLAKLLLQSALDERRIHDNFKYACSCKSAQDRVLLVIFLMAYHYGQKNQKEDYLLPEFLTQQILANLAQTTPITVSKVVQNLQNDAKITFNRKVKIVKKSFMSNPQIQECLLYA</sequence>
<protein>
    <recommendedName>
        <fullName evidence="3">HTH crp-type domain-containing protein</fullName>
    </recommendedName>
</protein>
<proteinExistence type="predicted"/>
<dbReference type="EMBL" id="JQBZ01000025">
    <property type="protein sequence ID" value="KRN88505.1"/>
    <property type="molecule type" value="Genomic_DNA"/>
</dbReference>
<dbReference type="SUPFAM" id="SSF46785">
    <property type="entry name" value="Winged helix' DNA-binding domain"/>
    <property type="match status" value="1"/>
</dbReference>
<comment type="caution">
    <text evidence="1">The sequence shown here is derived from an EMBL/GenBank/DDBJ whole genome shotgun (WGS) entry which is preliminary data.</text>
</comment>
<dbReference type="Gene3D" id="2.60.120.10">
    <property type="entry name" value="Jelly Rolls"/>
    <property type="match status" value="1"/>
</dbReference>
<organism evidence="1 2">
    <name type="scientific">Ligilactobacillus ceti DSM 22408</name>
    <dbReference type="NCBI Taxonomy" id="1122146"/>
    <lineage>
        <taxon>Bacteria</taxon>
        <taxon>Bacillati</taxon>
        <taxon>Bacillota</taxon>
        <taxon>Bacilli</taxon>
        <taxon>Lactobacillales</taxon>
        <taxon>Lactobacillaceae</taxon>
        <taxon>Ligilactobacillus</taxon>
    </lineage>
</organism>
<name>A0A0R2KGJ3_9LACO</name>
<reference evidence="1 2" key="1">
    <citation type="journal article" date="2015" name="Genome Announc.">
        <title>Expanding the biotechnology potential of lactobacilli through comparative genomics of 213 strains and associated genera.</title>
        <authorList>
            <person name="Sun Z."/>
            <person name="Harris H.M."/>
            <person name="McCann A."/>
            <person name="Guo C."/>
            <person name="Argimon S."/>
            <person name="Zhang W."/>
            <person name="Yang X."/>
            <person name="Jeffery I.B."/>
            <person name="Cooney J.C."/>
            <person name="Kagawa T.F."/>
            <person name="Liu W."/>
            <person name="Song Y."/>
            <person name="Salvetti E."/>
            <person name="Wrobel A."/>
            <person name="Rasinkangas P."/>
            <person name="Parkhill J."/>
            <person name="Rea M.C."/>
            <person name="O'Sullivan O."/>
            <person name="Ritari J."/>
            <person name="Douillard F.P."/>
            <person name="Paul Ross R."/>
            <person name="Yang R."/>
            <person name="Briner A.E."/>
            <person name="Felis G.E."/>
            <person name="de Vos W.M."/>
            <person name="Barrangou R."/>
            <person name="Klaenhammer T.R."/>
            <person name="Caufield P.W."/>
            <person name="Cui Y."/>
            <person name="Zhang H."/>
            <person name="O'Toole P.W."/>
        </authorList>
    </citation>
    <scope>NUCLEOTIDE SEQUENCE [LARGE SCALE GENOMIC DNA]</scope>
    <source>
        <strain evidence="1 2">DSM 22408</strain>
    </source>
</reference>
<dbReference type="SUPFAM" id="SSF51206">
    <property type="entry name" value="cAMP-binding domain-like"/>
    <property type="match status" value="1"/>
</dbReference>
<dbReference type="PATRIC" id="fig|1122146.4.peg.481"/>
<gene>
    <name evidence="1" type="ORF">IV53_GL000469</name>
</gene>
<dbReference type="AlphaFoldDB" id="A0A0R2KGJ3"/>
<dbReference type="RefSeq" id="WP_027106913.1">
    <property type="nucleotide sequence ID" value="NZ_JQBZ01000025.1"/>
</dbReference>
<evidence type="ECO:0000313" key="1">
    <source>
        <dbReference type="EMBL" id="KRN88505.1"/>
    </source>
</evidence>
<accession>A0A0R2KGJ3</accession>
<evidence type="ECO:0000313" key="2">
    <source>
        <dbReference type="Proteomes" id="UP000051500"/>
    </source>
</evidence>
<dbReference type="InterPro" id="IPR014710">
    <property type="entry name" value="RmlC-like_jellyroll"/>
</dbReference>
<dbReference type="InterPro" id="IPR036390">
    <property type="entry name" value="WH_DNA-bd_sf"/>
</dbReference>
<evidence type="ECO:0008006" key="3">
    <source>
        <dbReference type="Google" id="ProtNLM"/>
    </source>
</evidence>
<dbReference type="Proteomes" id="UP000051500">
    <property type="component" value="Unassembled WGS sequence"/>
</dbReference>